<dbReference type="InterPro" id="IPR046531">
    <property type="entry name" value="DUF6596"/>
</dbReference>
<dbReference type="PANTHER" id="PTHR47756:SF2">
    <property type="entry name" value="BLL6612 PROTEIN"/>
    <property type="match status" value="1"/>
</dbReference>
<dbReference type="RefSeq" id="WP_233372942.1">
    <property type="nucleotide sequence ID" value="NZ_JAJTWU010000006.1"/>
</dbReference>
<dbReference type="Pfam" id="PF20239">
    <property type="entry name" value="DUF6596"/>
    <property type="match status" value="1"/>
</dbReference>
<dbReference type="Pfam" id="PF04542">
    <property type="entry name" value="Sigma70_r2"/>
    <property type="match status" value="1"/>
</dbReference>
<protein>
    <submittedName>
        <fullName evidence="4">RNA polymerase subunit sigma-70</fullName>
    </submittedName>
</protein>
<feature type="domain" description="DUF6596" evidence="3">
    <location>
        <begin position="185"/>
        <end position="277"/>
    </location>
</feature>
<evidence type="ECO:0000313" key="4">
    <source>
        <dbReference type="EMBL" id="MCE4555889.1"/>
    </source>
</evidence>
<evidence type="ECO:0000259" key="3">
    <source>
        <dbReference type="Pfam" id="PF20239"/>
    </source>
</evidence>
<evidence type="ECO:0000259" key="2">
    <source>
        <dbReference type="Pfam" id="PF04542"/>
    </source>
</evidence>
<dbReference type="InterPro" id="IPR007627">
    <property type="entry name" value="RNA_pol_sigma70_r2"/>
</dbReference>
<reference evidence="4 5" key="1">
    <citation type="submission" date="2021-12" db="EMBL/GenBank/DDBJ databases">
        <title>Genome seq of P8.</title>
        <authorList>
            <person name="Seo T."/>
        </authorList>
    </citation>
    <scope>NUCLEOTIDE SEQUENCE [LARGE SCALE GENOMIC DNA]</scope>
    <source>
        <strain evidence="4 5">P8</strain>
    </source>
</reference>
<gene>
    <name evidence="4" type="ORF">LXT13_15890</name>
</gene>
<comment type="caution">
    <text evidence="4">The sequence shown here is derived from an EMBL/GenBank/DDBJ whole genome shotgun (WGS) entry which is preliminary data.</text>
</comment>
<dbReference type="EMBL" id="JAJTWU010000006">
    <property type="protein sequence ID" value="MCE4555889.1"/>
    <property type="molecule type" value="Genomic_DNA"/>
</dbReference>
<dbReference type="SUPFAM" id="SSF88946">
    <property type="entry name" value="Sigma2 domain of RNA polymerase sigma factors"/>
    <property type="match status" value="1"/>
</dbReference>
<dbReference type="InterPro" id="IPR013325">
    <property type="entry name" value="RNA_pol_sigma_r2"/>
</dbReference>
<dbReference type="Gene3D" id="1.10.1740.10">
    <property type="match status" value="1"/>
</dbReference>
<organism evidence="4 5">
    <name type="scientific">Pelomonas cellulosilytica</name>
    <dbReference type="NCBI Taxonomy" id="2906762"/>
    <lineage>
        <taxon>Bacteria</taxon>
        <taxon>Pseudomonadati</taxon>
        <taxon>Pseudomonadota</taxon>
        <taxon>Betaproteobacteria</taxon>
        <taxon>Burkholderiales</taxon>
        <taxon>Sphaerotilaceae</taxon>
        <taxon>Roseateles</taxon>
    </lineage>
</organism>
<proteinExistence type="predicted"/>
<sequence length="442" mass="47677">MTDAVGADAALAATLRADRARLVALLAARSRDIAAAEDAVADAALQALASWPARGVPANPAAWLLTVARNRWRDERRHAQVHDAFAQDWLHLQAQPADAGPTPSEADFPDERLKLLFVCAHPAIDRAVHTPLMLQVVMGVPVERMAGLFLVSPAALGQRLSRAKTKIRDAGMAFEVPAEPQLPARLPAVLDALYGAYGLAWEDAAGPLPDAVALVRLLAERLPQPEALGLLALLLFCESRRRARRDADGAFVPLDEQDVQRWDRELMQQAADVLAHASRAGQLGRYQLEAAVQSVHARRADTGRTDWQTLTLLYQGLLSRWPTLGLQLGHIGALARWQGAEAAWPLLAALDDALVADHQPYWALRAELLQQRGATGAADAYGRAAALCRDDAIRRFLLRRRAAAEARYAAAPRRPQDVDDPTAGMAHDGQPGTDAADASCGG</sequence>
<evidence type="ECO:0000313" key="5">
    <source>
        <dbReference type="Proteomes" id="UP001200741"/>
    </source>
</evidence>
<name>A0ABS8XT44_9BURK</name>
<feature type="domain" description="RNA polymerase sigma-70 region 2" evidence="2">
    <location>
        <begin position="19"/>
        <end position="80"/>
    </location>
</feature>
<evidence type="ECO:0000256" key="1">
    <source>
        <dbReference type="SAM" id="MobiDB-lite"/>
    </source>
</evidence>
<dbReference type="Proteomes" id="UP001200741">
    <property type="component" value="Unassembled WGS sequence"/>
</dbReference>
<feature type="region of interest" description="Disordered" evidence="1">
    <location>
        <begin position="408"/>
        <end position="442"/>
    </location>
</feature>
<dbReference type="PANTHER" id="PTHR47756">
    <property type="entry name" value="BLL6612 PROTEIN-RELATED"/>
    <property type="match status" value="1"/>
</dbReference>
<accession>A0ABS8XT44</accession>
<keyword evidence="5" id="KW-1185">Reference proteome</keyword>